<dbReference type="Gene3D" id="3.90.228.10">
    <property type="match status" value="1"/>
</dbReference>
<dbReference type="GO" id="GO:0070212">
    <property type="term" value="P:protein poly-ADP-ribosylation"/>
    <property type="evidence" value="ECO:0007669"/>
    <property type="project" value="TreeGrafter"/>
</dbReference>
<comment type="caution">
    <text evidence="6">The sequence shown here is derived from an EMBL/GenBank/DDBJ whole genome shotgun (WGS) entry which is preliminary data.</text>
</comment>
<dbReference type="InterPro" id="IPR012317">
    <property type="entry name" value="Poly(ADP-ribose)pol_cat_dom"/>
</dbReference>
<dbReference type="PANTHER" id="PTHR10459">
    <property type="entry name" value="DNA LIGASE"/>
    <property type="match status" value="1"/>
</dbReference>
<evidence type="ECO:0000256" key="2">
    <source>
        <dbReference type="ARBA" id="ARBA00022679"/>
    </source>
</evidence>
<keyword evidence="2 4" id="KW-0808">Transferase</keyword>
<dbReference type="EC" id="2.4.2.-" evidence="4"/>
<keyword evidence="3 4" id="KW-0520">NAD</keyword>
<evidence type="ECO:0000256" key="4">
    <source>
        <dbReference type="RuleBase" id="RU362114"/>
    </source>
</evidence>
<reference evidence="6" key="1">
    <citation type="submission" date="2020-06" db="EMBL/GenBank/DDBJ databases">
        <authorList>
            <person name="Li T."/>
            <person name="Hu X."/>
            <person name="Zhang T."/>
            <person name="Song X."/>
            <person name="Zhang H."/>
            <person name="Dai N."/>
            <person name="Sheng W."/>
            <person name="Hou X."/>
            <person name="Wei L."/>
        </authorList>
    </citation>
    <scope>NUCLEOTIDE SEQUENCE</scope>
    <source>
        <strain evidence="6">G02</strain>
        <tissue evidence="6">Leaf</tissue>
    </source>
</reference>
<keyword evidence="1 4" id="KW-0328">Glycosyltransferase</keyword>
<reference evidence="6" key="2">
    <citation type="journal article" date="2024" name="Plant">
        <title>Genomic evolution and insights into agronomic trait innovations of Sesamum species.</title>
        <authorList>
            <person name="Miao H."/>
            <person name="Wang L."/>
            <person name="Qu L."/>
            <person name="Liu H."/>
            <person name="Sun Y."/>
            <person name="Le M."/>
            <person name="Wang Q."/>
            <person name="Wei S."/>
            <person name="Zheng Y."/>
            <person name="Lin W."/>
            <person name="Duan Y."/>
            <person name="Cao H."/>
            <person name="Xiong S."/>
            <person name="Wang X."/>
            <person name="Wei L."/>
            <person name="Li C."/>
            <person name="Ma Q."/>
            <person name="Ju M."/>
            <person name="Zhao R."/>
            <person name="Li G."/>
            <person name="Mu C."/>
            <person name="Tian Q."/>
            <person name="Mei H."/>
            <person name="Zhang T."/>
            <person name="Gao T."/>
            <person name="Zhang H."/>
        </authorList>
    </citation>
    <scope>NUCLEOTIDE SEQUENCE</scope>
    <source>
        <strain evidence="6">G02</strain>
    </source>
</reference>
<gene>
    <name evidence="6" type="ORF">Sradi_1173700</name>
</gene>
<dbReference type="GO" id="GO:1990404">
    <property type="term" value="F:NAD+-protein mono-ADP-ribosyltransferase activity"/>
    <property type="evidence" value="ECO:0007669"/>
    <property type="project" value="TreeGrafter"/>
</dbReference>
<dbReference type="Pfam" id="PF00644">
    <property type="entry name" value="PARP"/>
    <property type="match status" value="1"/>
</dbReference>
<dbReference type="AlphaFoldDB" id="A0AAW2UMN6"/>
<evidence type="ECO:0000259" key="5">
    <source>
        <dbReference type="PROSITE" id="PS51059"/>
    </source>
</evidence>
<evidence type="ECO:0000256" key="3">
    <source>
        <dbReference type="ARBA" id="ARBA00023027"/>
    </source>
</evidence>
<evidence type="ECO:0000256" key="1">
    <source>
        <dbReference type="ARBA" id="ARBA00022676"/>
    </source>
</evidence>
<sequence>MRSRSYRTKSSCGAASKGVLRLTAVIIIRHAKLKSDAASAEGVLAGSMFSACRWIHGKIMSRGRCQLLGCVVLSIADFVFGKAIVCSDAAAEAARYGFTAVDRPEGFLVLAVASLGEQVTELTSPPENSTSLEEKKLGVVGLGRKKTDESEHFNWKDDIKVPCGKLIPSEHEESQLEYNEYAVYDPQQVSICFLVAVKFEEKDVEYDTAE</sequence>
<dbReference type="EMBL" id="JACGWJ010000005">
    <property type="protein sequence ID" value="KAL0417602.1"/>
    <property type="molecule type" value="Genomic_DNA"/>
</dbReference>
<dbReference type="InterPro" id="IPR050800">
    <property type="entry name" value="ARTD/PARP"/>
</dbReference>
<dbReference type="GO" id="GO:0003950">
    <property type="term" value="F:NAD+ poly-ADP-ribosyltransferase activity"/>
    <property type="evidence" value="ECO:0007669"/>
    <property type="project" value="UniProtKB-UniRule"/>
</dbReference>
<protein>
    <recommendedName>
        <fullName evidence="4">Poly [ADP-ribose] polymerase</fullName>
        <shortName evidence="4">PARP</shortName>
        <ecNumber evidence="4">2.4.2.-</ecNumber>
    </recommendedName>
</protein>
<accession>A0AAW2UMN6</accession>
<name>A0AAW2UMN6_SESRA</name>
<dbReference type="GO" id="GO:0005730">
    <property type="term" value="C:nucleolus"/>
    <property type="evidence" value="ECO:0007669"/>
    <property type="project" value="TreeGrafter"/>
</dbReference>
<dbReference type="PROSITE" id="PS51059">
    <property type="entry name" value="PARP_CATALYTIC"/>
    <property type="match status" value="1"/>
</dbReference>
<organism evidence="6">
    <name type="scientific">Sesamum radiatum</name>
    <name type="common">Black benniseed</name>
    <dbReference type="NCBI Taxonomy" id="300843"/>
    <lineage>
        <taxon>Eukaryota</taxon>
        <taxon>Viridiplantae</taxon>
        <taxon>Streptophyta</taxon>
        <taxon>Embryophyta</taxon>
        <taxon>Tracheophyta</taxon>
        <taxon>Spermatophyta</taxon>
        <taxon>Magnoliopsida</taxon>
        <taxon>eudicotyledons</taxon>
        <taxon>Gunneridae</taxon>
        <taxon>Pentapetalae</taxon>
        <taxon>asterids</taxon>
        <taxon>lamiids</taxon>
        <taxon>Lamiales</taxon>
        <taxon>Pedaliaceae</taxon>
        <taxon>Sesamum</taxon>
    </lineage>
</organism>
<dbReference type="PANTHER" id="PTHR10459:SF106">
    <property type="entry name" value="PROTEIN ADP-RIBOSYLTRANSFERASE PARP3"/>
    <property type="match status" value="1"/>
</dbReference>
<evidence type="ECO:0000313" key="6">
    <source>
        <dbReference type="EMBL" id="KAL0417602.1"/>
    </source>
</evidence>
<proteinExistence type="predicted"/>
<feature type="domain" description="PARP catalytic" evidence="5">
    <location>
        <begin position="1"/>
        <end position="206"/>
    </location>
</feature>
<dbReference type="SUPFAM" id="SSF56399">
    <property type="entry name" value="ADP-ribosylation"/>
    <property type="match status" value="1"/>
</dbReference>
<dbReference type="GO" id="GO:0006302">
    <property type="term" value="P:double-strand break repair"/>
    <property type="evidence" value="ECO:0007669"/>
    <property type="project" value="TreeGrafter"/>
</dbReference>